<dbReference type="Pfam" id="PF01564">
    <property type="entry name" value="Spermine_synth"/>
    <property type="match status" value="1"/>
</dbReference>
<feature type="transmembrane region" description="Helical" evidence="1">
    <location>
        <begin position="40"/>
        <end position="62"/>
    </location>
</feature>
<sequence length="763" mass="85211">MIQEKGKSKLLLLFGISFLSISMFVYQVILTRIISAIFTYHYTFIITSFSILGFGIGGIVAYRQLKNNKTNNQFLKDNLIKKIVLMPISYIFVLGLFYILPFSINILVYIIPAMVPFIIGGYILSSIYSEFSDISNKLYFADLIGSGLGSILVLFSLDYLGVIKSIILISIISSIAVIFFVNFLSKKYIIAYAVLGMFVMSIFVPQNYISVMEKNFGSIITSKLKTFGNIISSGDKAEIVYTKWNAFSRTDVIRVDNDPNEMIVTIDGTASSPMYKFDGKDGSLDIYKKDVEYLPYTFGKKDNVLIIGPGGGRDILYALAGKSKNITGVEINTSTIDAVRHFKDFNGDIYNKANVKIYGEDGRYFINRSKNKYDIIYLSMVMTSSALQTGYALNENYIYTVEALKAYIDHLSQNGKLVFLAHDEEDMSKIVATAISALSRNGVSVEEATKYIAVINKDSTMTHNHGGNSQIDSPLVIIKNKPFTIDESNRLEMEAMAGNNKPLYIPNSFEVGPLFHLEKGHLTFNNFLRGFPFIIKPATDDKPYFYNFNNNALMLLIILLLVVLLGIYLLFRPMLKQKNTAKALIFFGALGTAYMLIEISLIQKFILYLGHPITSFTYVLAALLVGSGIGSILGNNSTFNKDKKIYMPPFIVAVISIVFVEILDVIFKYTFSYNLINKIIVSSILVMLPGFFMGMPFPRGIRLLGACDKNVIPIAWGINGAMSVIGSILSVIISMIFGFKITLITGAIIYGLICLYNRDRLIL</sequence>
<feature type="transmembrane region" description="Helical" evidence="1">
    <location>
        <begin position="583"/>
        <end position="603"/>
    </location>
</feature>
<feature type="transmembrane region" description="Helical" evidence="1">
    <location>
        <begin position="710"/>
        <end position="733"/>
    </location>
</feature>
<feature type="transmembrane region" description="Helical" evidence="1">
    <location>
        <begin position="163"/>
        <end position="181"/>
    </location>
</feature>
<dbReference type="Proteomes" id="UP001166402">
    <property type="component" value="Unassembled WGS sequence"/>
</dbReference>
<feature type="transmembrane region" description="Helical" evidence="1">
    <location>
        <begin position="188"/>
        <end position="209"/>
    </location>
</feature>
<dbReference type="CDD" id="cd02440">
    <property type="entry name" value="AdoMet_MTases"/>
    <property type="match status" value="1"/>
</dbReference>
<dbReference type="SUPFAM" id="SSF53335">
    <property type="entry name" value="S-adenosyl-L-methionine-dependent methyltransferases"/>
    <property type="match status" value="1"/>
</dbReference>
<feature type="transmembrane region" description="Helical" evidence="1">
    <location>
        <begin position="83"/>
        <end position="100"/>
    </location>
</feature>
<dbReference type="RefSeq" id="WP_209454778.1">
    <property type="nucleotide sequence ID" value="NZ_JAGGLT010000035.1"/>
</dbReference>
<keyword evidence="1" id="KW-0812">Transmembrane</keyword>
<feature type="transmembrane region" description="Helical" evidence="1">
    <location>
        <begin position="645"/>
        <end position="667"/>
    </location>
</feature>
<dbReference type="Gene3D" id="3.40.50.150">
    <property type="entry name" value="Vaccinia Virus protein VP39"/>
    <property type="match status" value="1"/>
</dbReference>
<evidence type="ECO:0000256" key="1">
    <source>
        <dbReference type="SAM" id="Phobius"/>
    </source>
</evidence>
<accession>A0ABS4NHH2</accession>
<organism evidence="2 3">
    <name type="scientific">Thermoanaerobacterium butyriciformans</name>
    <dbReference type="NCBI Taxonomy" id="1702242"/>
    <lineage>
        <taxon>Bacteria</taxon>
        <taxon>Bacillati</taxon>
        <taxon>Bacillota</taxon>
        <taxon>Clostridia</taxon>
        <taxon>Thermoanaerobacterales</taxon>
        <taxon>Thermoanaerobacteraceae</taxon>
        <taxon>Thermoanaerobacterium</taxon>
    </lineage>
</organism>
<keyword evidence="1" id="KW-0472">Membrane</keyword>
<comment type="caution">
    <text evidence="2">The sequence shown here is derived from an EMBL/GenBank/DDBJ whole genome shotgun (WGS) entry which is preliminary data.</text>
</comment>
<keyword evidence="3" id="KW-1185">Reference proteome</keyword>
<feature type="transmembrane region" description="Helical" evidence="1">
    <location>
        <begin position="12"/>
        <end position="34"/>
    </location>
</feature>
<dbReference type="InterPro" id="IPR029063">
    <property type="entry name" value="SAM-dependent_MTases_sf"/>
</dbReference>
<name>A0ABS4NHH2_9THEO</name>
<evidence type="ECO:0000313" key="3">
    <source>
        <dbReference type="Proteomes" id="UP001166402"/>
    </source>
</evidence>
<keyword evidence="1" id="KW-1133">Transmembrane helix</keyword>
<feature type="transmembrane region" description="Helical" evidence="1">
    <location>
        <begin position="739"/>
        <end position="757"/>
    </location>
</feature>
<feature type="transmembrane region" description="Helical" evidence="1">
    <location>
        <begin position="106"/>
        <end position="127"/>
    </location>
</feature>
<feature type="transmembrane region" description="Helical" evidence="1">
    <location>
        <begin position="552"/>
        <end position="571"/>
    </location>
</feature>
<gene>
    <name evidence="2" type="ORF">J2Z80_002675</name>
</gene>
<feature type="transmembrane region" description="Helical" evidence="1">
    <location>
        <begin position="139"/>
        <end position="157"/>
    </location>
</feature>
<protein>
    <submittedName>
        <fullName evidence="2">MFS family permease</fullName>
    </submittedName>
</protein>
<dbReference type="EMBL" id="JAGGLT010000035">
    <property type="protein sequence ID" value="MBP2073123.1"/>
    <property type="molecule type" value="Genomic_DNA"/>
</dbReference>
<proteinExistence type="predicted"/>
<feature type="transmembrane region" description="Helical" evidence="1">
    <location>
        <begin position="679"/>
        <end position="698"/>
    </location>
</feature>
<reference evidence="2" key="1">
    <citation type="submission" date="2021-03" db="EMBL/GenBank/DDBJ databases">
        <title>Genomic Encyclopedia of Type Strains, Phase IV (KMG-IV): sequencing the most valuable type-strain genomes for metagenomic binning, comparative biology and taxonomic classification.</title>
        <authorList>
            <person name="Goeker M."/>
        </authorList>
    </citation>
    <scope>NUCLEOTIDE SEQUENCE</scope>
    <source>
        <strain evidence="2">DSM 101588</strain>
    </source>
</reference>
<evidence type="ECO:0000313" key="2">
    <source>
        <dbReference type="EMBL" id="MBP2073123.1"/>
    </source>
</evidence>
<feature type="transmembrane region" description="Helical" evidence="1">
    <location>
        <begin position="615"/>
        <end position="633"/>
    </location>
</feature>